<reference evidence="2 3" key="1">
    <citation type="journal article" date="2021" name="Elife">
        <title>Chloroplast acquisition without the gene transfer in kleptoplastic sea slugs, Plakobranchus ocellatus.</title>
        <authorList>
            <person name="Maeda T."/>
            <person name="Takahashi S."/>
            <person name="Yoshida T."/>
            <person name="Shimamura S."/>
            <person name="Takaki Y."/>
            <person name="Nagai Y."/>
            <person name="Toyoda A."/>
            <person name="Suzuki Y."/>
            <person name="Arimoto A."/>
            <person name="Ishii H."/>
            <person name="Satoh N."/>
            <person name="Nishiyama T."/>
            <person name="Hasebe M."/>
            <person name="Maruyama T."/>
            <person name="Minagawa J."/>
            <person name="Obokata J."/>
            <person name="Shigenobu S."/>
        </authorList>
    </citation>
    <scope>NUCLEOTIDE SEQUENCE [LARGE SCALE GENOMIC DNA]</scope>
</reference>
<organism evidence="2 3">
    <name type="scientific">Plakobranchus ocellatus</name>
    <dbReference type="NCBI Taxonomy" id="259542"/>
    <lineage>
        <taxon>Eukaryota</taxon>
        <taxon>Metazoa</taxon>
        <taxon>Spiralia</taxon>
        <taxon>Lophotrochozoa</taxon>
        <taxon>Mollusca</taxon>
        <taxon>Gastropoda</taxon>
        <taxon>Heterobranchia</taxon>
        <taxon>Euthyneura</taxon>
        <taxon>Panpulmonata</taxon>
        <taxon>Sacoglossa</taxon>
        <taxon>Placobranchoidea</taxon>
        <taxon>Plakobranchidae</taxon>
        <taxon>Plakobranchus</taxon>
    </lineage>
</organism>
<feature type="non-terminal residue" evidence="2">
    <location>
        <position position="1"/>
    </location>
</feature>
<evidence type="ECO:0000313" key="2">
    <source>
        <dbReference type="EMBL" id="GFO26076.1"/>
    </source>
</evidence>
<gene>
    <name evidence="2" type="ORF">PoB_005258100</name>
</gene>
<feature type="domain" description="PPIase cyclophilin-type" evidence="1">
    <location>
        <begin position="1"/>
        <end position="41"/>
    </location>
</feature>
<dbReference type="EMBL" id="BLXT01005790">
    <property type="protein sequence ID" value="GFO26076.1"/>
    <property type="molecule type" value="Genomic_DNA"/>
</dbReference>
<accession>A0AAV4BZX9</accession>
<dbReference type="SUPFAM" id="SSF50891">
    <property type="entry name" value="Cyclophilin-like"/>
    <property type="match status" value="1"/>
</dbReference>
<dbReference type="PANTHER" id="PTHR45625">
    <property type="entry name" value="PEPTIDYL-PROLYL CIS-TRANS ISOMERASE-RELATED"/>
    <property type="match status" value="1"/>
</dbReference>
<dbReference type="GO" id="GO:0071013">
    <property type="term" value="C:catalytic step 2 spliceosome"/>
    <property type="evidence" value="ECO:0007669"/>
    <property type="project" value="TreeGrafter"/>
</dbReference>
<sequence>FITFRSCRHLDGKHSVFGKVVGGLKTLDAMEAVEVDKKDKPKVFIFSNISPIFNLQS</sequence>
<dbReference type="GO" id="GO:0003755">
    <property type="term" value="F:peptidyl-prolyl cis-trans isomerase activity"/>
    <property type="evidence" value="ECO:0007669"/>
    <property type="project" value="InterPro"/>
</dbReference>
<dbReference type="AlphaFoldDB" id="A0AAV4BZX9"/>
<dbReference type="PROSITE" id="PS50072">
    <property type="entry name" value="CSA_PPIASE_2"/>
    <property type="match status" value="1"/>
</dbReference>
<dbReference type="InterPro" id="IPR029000">
    <property type="entry name" value="Cyclophilin-like_dom_sf"/>
</dbReference>
<evidence type="ECO:0000313" key="3">
    <source>
        <dbReference type="Proteomes" id="UP000735302"/>
    </source>
</evidence>
<dbReference type="Gene3D" id="2.40.100.10">
    <property type="entry name" value="Cyclophilin-like"/>
    <property type="match status" value="1"/>
</dbReference>
<protein>
    <submittedName>
        <fullName evidence="2">Peptidyl-prolyl cis-trans isomerase</fullName>
    </submittedName>
</protein>
<evidence type="ECO:0000259" key="1">
    <source>
        <dbReference type="PROSITE" id="PS50072"/>
    </source>
</evidence>
<dbReference type="InterPro" id="IPR044666">
    <property type="entry name" value="Cyclophilin_A-like"/>
</dbReference>
<name>A0AAV4BZX9_9GAST</name>
<keyword evidence="2" id="KW-0413">Isomerase</keyword>
<dbReference type="GO" id="GO:0000209">
    <property type="term" value="P:protein polyubiquitination"/>
    <property type="evidence" value="ECO:0007669"/>
    <property type="project" value="TreeGrafter"/>
</dbReference>
<dbReference type="Pfam" id="PF00160">
    <property type="entry name" value="Pro_isomerase"/>
    <property type="match status" value="1"/>
</dbReference>
<dbReference type="Proteomes" id="UP000735302">
    <property type="component" value="Unassembled WGS sequence"/>
</dbReference>
<proteinExistence type="predicted"/>
<dbReference type="GO" id="GO:0061630">
    <property type="term" value="F:ubiquitin protein ligase activity"/>
    <property type="evidence" value="ECO:0007669"/>
    <property type="project" value="TreeGrafter"/>
</dbReference>
<keyword evidence="3" id="KW-1185">Reference proteome</keyword>
<dbReference type="InterPro" id="IPR002130">
    <property type="entry name" value="Cyclophilin-type_PPIase_dom"/>
</dbReference>
<comment type="caution">
    <text evidence="2">The sequence shown here is derived from an EMBL/GenBank/DDBJ whole genome shotgun (WGS) entry which is preliminary data.</text>
</comment>
<dbReference type="PANTHER" id="PTHR45625:SF1">
    <property type="entry name" value="RING-TYPE E3 UBIQUITIN-PROTEIN LIGASE PPIL2"/>
    <property type="match status" value="1"/>
</dbReference>